<evidence type="ECO:0000259" key="2">
    <source>
        <dbReference type="Pfam" id="PF08327"/>
    </source>
</evidence>
<feature type="domain" description="Activator of Hsp90 ATPase homologue 1/2-like C-terminal" evidence="2">
    <location>
        <begin position="14"/>
        <end position="128"/>
    </location>
</feature>
<reference evidence="3 4" key="1">
    <citation type="submission" date="2023-07" db="EMBL/GenBank/DDBJ databases">
        <title>Genomic Encyclopedia of Type Strains, Phase IV (KMG-IV): sequencing the most valuable type-strain genomes for metagenomic binning, comparative biology and taxonomic classification.</title>
        <authorList>
            <person name="Goeker M."/>
        </authorList>
    </citation>
    <scope>NUCLEOTIDE SEQUENCE [LARGE SCALE GENOMIC DNA]</scope>
    <source>
        <strain evidence="3 4">DSM 19619</strain>
    </source>
</reference>
<sequence>MKLAMPPQTILIAAGPDRVWDVITKAELGDEWRNANCISDWQAGSSIAITATIGTKRYRDKGEVLRADKPWLLQHSYWSRISGLADVPENYSMITLTLKAENAHTLLTVEQDMPRSPPRRGNGWETGEDSGLKHWQFYWRMALPVLKRIAEQGSPVDPVMRAQSR</sequence>
<dbReference type="Proteomes" id="UP001242480">
    <property type="component" value="Unassembled WGS sequence"/>
</dbReference>
<proteinExistence type="inferred from homology"/>
<dbReference type="InterPro" id="IPR023393">
    <property type="entry name" value="START-like_dom_sf"/>
</dbReference>
<evidence type="ECO:0000313" key="4">
    <source>
        <dbReference type="Proteomes" id="UP001242480"/>
    </source>
</evidence>
<accession>A0ABU0JGR3</accession>
<gene>
    <name evidence="3" type="ORF">QO011_006500</name>
</gene>
<name>A0ABU0JGR3_9HYPH</name>
<dbReference type="EMBL" id="JAUSVX010000016">
    <property type="protein sequence ID" value="MDQ0473464.1"/>
    <property type="molecule type" value="Genomic_DNA"/>
</dbReference>
<dbReference type="InterPro" id="IPR013538">
    <property type="entry name" value="ASHA1/2-like_C"/>
</dbReference>
<evidence type="ECO:0000256" key="1">
    <source>
        <dbReference type="ARBA" id="ARBA00006817"/>
    </source>
</evidence>
<evidence type="ECO:0000313" key="3">
    <source>
        <dbReference type="EMBL" id="MDQ0473464.1"/>
    </source>
</evidence>
<dbReference type="Gene3D" id="3.30.530.20">
    <property type="match status" value="1"/>
</dbReference>
<protein>
    <recommendedName>
        <fullName evidence="2">Activator of Hsp90 ATPase homologue 1/2-like C-terminal domain-containing protein</fullName>
    </recommendedName>
</protein>
<comment type="similarity">
    <text evidence="1">Belongs to the AHA1 family.</text>
</comment>
<dbReference type="SUPFAM" id="SSF55961">
    <property type="entry name" value="Bet v1-like"/>
    <property type="match status" value="1"/>
</dbReference>
<organism evidence="3 4">
    <name type="scientific">Labrys wisconsinensis</name>
    <dbReference type="NCBI Taxonomy" id="425677"/>
    <lineage>
        <taxon>Bacteria</taxon>
        <taxon>Pseudomonadati</taxon>
        <taxon>Pseudomonadota</taxon>
        <taxon>Alphaproteobacteria</taxon>
        <taxon>Hyphomicrobiales</taxon>
        <taxon>Xanthobacteraceae</taxon>
        <taxon>Labrys</taxon>
    </lineage>
</organism>
<comment type="caution">
    <text evidence="3">The sequence shown here is derived from an EMBL/GenBank/DDBJ whole genome shotgun (WGS) entry which is preliminary data.</text>
</comment>
<keyword evidence="4" id="KW-1185">Reference proteome</keyword>
<dbReference type="CDD" id="cd07814">
    <property type="entry name" value="SRPBCC_CalC_Aha1-like"/>
    <property type="match status" value="1"/>
</dbReference>
<dbReference type="Pfam" id="PF08327">
    <property type="entry name" value="AHSA1"/>
    <property type="match status" value="1"/>
</dbReference>
<dbReference type="RefSeq" id="WP_307281769.1">
    <property type="nucleotide sequence ID" value="NZ_JAUSVX010000016.1"/>
</dbReference>